<feature type="compositionally biased region" description="Basic and acidic residues" evidence="1">
    <location>
        <begin position="103"/>
        <end position="115"/>
    </location>
</feature>
<protein>
    <submittedName>
        <fullName evidence="3">Uncharacterized protein</fullName>
    </submittedName>
</protein>
<name>A0ABS6RV49_9BACT</name>
<keyword evidence="2" id="KW-0472">Membrane</keyword>
<keyword evidence="2" id="KW-0812">Transmembrane</keyword>
<keyword evidence="4" id="KW-1185">Reference proteome</keyword>
<evidence type="ECO:0000256" key="2">
    <source>
        <dbReference type="SAM" id="Phobius"/>
    </source>
</evidence>
<evidence type="ECO:0000313" key="3">
    <source>
        <dbReference type="EMBL" id="MBV6340498.1"/>
    </source>
</evidence>
<organism evidence="3 4">
    <name type="scientific">Candidatus Magnetobacterium casense</name>
    <dbReference type="NCBI Taxonomy" id="1455061"/>
    <lineage>
        <taxon>Bacteria</taxon>
        <taxon>Pseudomonadati</taxon>
        <taxon>Nitrospirota</taxon>
        <taxon>Thermodesulfovibrionia</taxon>
        <taxon>Thermodesulfovibrionales</taxon>
        <taxon>Candidatus Magnetobacteriaceae</taxon>
        <taxon>Candidatus Magnetobacterium</taxon>
    </lineage>
</organism>
<keyword evidence="2" id="KW-1133">Transmembrane helix</keyword>
<dbReference type="EMBL" id="JABXWD010000028">
    <property type="protein sequence ID" value="MBV6340498.1"/>
    <property type="molecule type" value="Genomic_DNA"/>
</dbReference>
<dbReference type="RefSeq" id="WP_218251119.1">
    <property type="nucleotide sequence ID" value="NZ_JABXWD010000028.1"/>
</dbReference>
<comment type="caution">
    <text evidence="3">The sequence shown here is derived from an EMBL/GenBank/DDBJ whole genome shotgun (WGS) entry which is preliminary data.</text>
</comment>
<gene>
    <name evidence="3" type="ORF">HWQ67_02755</name>
</gene>
<sequence length="115" mass="13145">LQWAITAANSLSVSASERSTTPCLCYHMGMDFMQIVTAVKEIGLVPVVVILLILLHFRHVSRLEKQNEKLINTLFKILEENKHGLKNDSRRNPPHNIRSGSLPDREENKQDRQTD</sequence>
<feature type="non-terminal residue" evidence="3">
    <location>
        <position position="1"/>
    </location>
</feature>
<reference evidence="3 4" key="1">
    <citation type="journal article" date="2020" name="J Geophys Res Biogeosci">
        <title>Magnetotaxis as an Adaptation to Enable Bacterial Shuttling of Microbial Sulfur and Sulfur Cycling Across Aquatic Oxic#Anoxic Interfaces.</title>
        <authorList>
            <person name="Li J."/>
            <person name="Liu P."/>
            <person name="Wang J."/>
            <person name="Roberts A.P."/>
            <person name="Pan Y."/>
        </authorList>
    </citation>
    <scope>NUCLEOTIDE SEQUENCE [LARGE SCALE GENOMIC DNA]</scope>
    <source>
        <strain evidence="3 4">MYR-1_YQ</strain>
    </source>
</reference>
<evidence type="ECO:0000313" key="4">
    <source>
        <dbReference type="Proteomes" id="UP001196980"/>
    </source>
</evidence>
<dbReference type="Proteomes" id="UP001196980">
    <property type="component" value="Unassembled WGS sequence"/>
</dbReference>
<evidence type="ECO:0000256" key="1">
    <source>
        <dbReference type="SAM" id="MobiDB-lite"/>
    </source>
</evidence>
<feature type="region of interest" description="Disordered" evidence="1">
    <location>
        <begin position="83"/>
        <end position="115"/>
    </location>
</feature>
<feature type="transmembrane region" description="Helical" evidence="2">
    <location>
        <begin position="38"/>
        <end position="57"/>
    </location>
</feature>
<accession>A0ABS6RV49</accession>
<proteinExistence type="predicted"/>